<dbReference type="EMBL" id="OZ035836">
    <property type="protein sequence ID" value="CAL1579236.1"/>
    <property type="molecule type" value="Genomic_DNA"/>
</dbReference>
<feature type="compositionally biased region" description="Low complexity" evidence="1">
    <location>
        <begin position="118"/>
        <end position="127"/>
    </location>
</feature>
<name>A0AAV2JSF4_KNICA</name>
<dbReference type="Proteomes" id="UP001497482">
    <property type="component" value="Chromosome 14"/>
</dbReference>
<organism evidence="2 3">
    <name type="scientific">Knipowitschia caucasica</name>
    <name type="common">Caucasian dwarf goby</name>
    <name type="synonym">Pomatoschistus caucasicus</name>
    <dbReference type="NCBI Taxonomy" id="637954"/>
    <lineage>
        <taxon>Eukaryota</taxon>
        <taxon>Metazoa</taxon>
        <taxon>Chordata</taxon>
        <taxon>Craniata</taxon>
        <taxon>Vertebrata</taxon>
        <taxon>Euteleostomi</taxon>
        <taxon>Actinopterygii</taxon>
        <taxon>Neopterygii</taxon>
        <taxon>Teleostei</taxon>
        <taxon>Neoteleostei</taxon>
        <taxon>Acanthomorphata</taxon>
        <taxon>Gobiaria</taxon>
        <taxon>Gobiiformes</taxon>
        <taxon>Gobioidei</taxon>
        <taxon>Gobiidae</taxon>
        <taxon>Gobiinae</taxon>
        <taxon>Knipowitschia</taxon>
    </lineage>
</organism>
<evidence type="ECO:0000313" key="2">
    <source>
        <dbReference type="EMBL" id="CAL1579236.1"/>
    </source>
</evidence>
<keyword evidence="3" id="KW-1185">Reference proteome</keyword>
<feature type="region of interest" description="Disordered" evidence="1">
    <location>
        <begin position="82"/>
        <end position="143"/>
    </location>
</feature>
<dbReference type="AlphaFoldDB" id="A0AAV2JSF4"/>
<proteinExistence type="predicted"/>
<evidence type="ECO:0000256" key="1">
    <source>
        <dbReference type="SAM" id="MobiDB-lite"/>
    </source>
</evidence>
<gene>
    <name evidence="2" type="ORF">KC01_LOCUS10312</name>
</gene>
<protein>
    <submittedName>
        <fullName evidence="2">Uncharacterized protein</fullName>
    </submittedName>
</protein>
<reference evidence="2 3" key="1">
    <citation type="submission" date="2024-04" db="EMBL/GenBank/DDBJ databases">
        <authorList>
            <person name="Waldvogel A.-M."/>
            <person name="Schoenle A."/>
        </authorList>
    </citation>
    <scope>NUCLEOTIDE SEQUENCE [LARGE SCALE GENOMIC DNA]</scope>
</reference>
<accession>A0AAV2JSF4</accession>
<sequence length="418" mass="44996">MTPSGLFIPHLISPRYELSLPPILLPLTQVPPGRPSSPSPLPPILREPVVTLHASIPITPTHSPHIAPVSNLPLSLLTSHQPIHPSIPHSRHSPAYNAHSPDIQPTPLPLDSRRYANPLLSPASLLPSPDPSRPLPSTIPSTHMLPLYTPPSLPHSPSPPSSTSHVFLKAFPPINPLDLRTTRNTHAYLVSPNSLPLLLSLPRRRTLRLSLPPEESLVAYFSSPRPQRHAVHHHLPNQSAQKNSPMSISDISLAQATQSSTQTLPGSSRQTLACLAASLRVSPTGSLRIPSFLQLLPDPSDDSPGLAVLSYPLHTKSGHSWSVPSHPVFPRRSLTLIGALSCASKLKGAHHHRAAPGALTYDAKRHPPHSTPDYPTALPLVTALSRLRLPIASPFWSSETVLPPLLLSSAGPLRISAL</sequence>
<evidence type="ECO:0000313" key="3">
    <source>
        <dbReference type="Proteomes" id="UP001497482"/>
    </source>
</evidence>